<proteinExistence type="predicted"/>
<feature type="transmembrane region" description="Helical" evidence="1">
    <location>
        <begin position="25"/>
        <end position="44"/>
    </location>
</feature>
<dbReference type="AlphaFoldDB" id="A0A8J5N107"/>
<keyword evidence="3" id="KW-1185">Reference proteome</keyword>
<gene>
    <name evidence="2" type="ORF">Hamer_G013481</name>
</gene>
<feature type="transmembrane region" description="Helical" evidence="1">
    <location>
        <begin position="56"/>
        <end position="75"/>
    </location>
</feature>
<comment type="caution">
    <text evidence="2">The sequence shown here is derived from an EMBL/GenBank/DDBJ whole genome shotgun (WGS) entry which is preliminary data.</text>
</comment>
<protein>
    <submittedName>
        <fullName evidence="2">Uncharacterized protein</fullName>
    </submittedName>
</protein>
<keyword evidence="1" id="KW-0812">Transmembrane</keyword>
<dbReference type="EMBL" id="JAHLQT010013773">
    <property type="protein sequence ID" value="KAG7170662.1"/>
    <property type="molecule type" value="Genomic_DNA"/>
</dbReference>
<organism evidence="2 3">
    <name type="scientific">Homarus americanus</name>
    <name type="common">American lobster</name>
    <dbReference type="NCBI Taxonomy" id="6706"/>
    <lineage>
        <taxon>Eukaryota</taxon>
        <taxon>Metazoa</taxon>
        <taxon>Ecdysozoa</taxon>
        <taxon>Arthropoda</taxon>
        <taxon>Crustacea</taxon>
        <taxon>Multicrustacea</taxon>
        <taxon>Malacostraca</taxon>
        <taxon>Eumalacostraca</taxon>
        <taxon>Eucarida</taxon>
        <taxon>Decapoda</taxon>
        <taxon>Pleocyemata</taxon>
        <taxon>Astacidea</taxon>
        <taxon>Nephropoidea</taxon>
        <taxon>Nephropidae</taxon>
        <taxon>Homarus</taxon>
    </lineage>
</organism>
<dbReference type="Proteomes" id="UP000747542">
    <property type="component" value="Unassembled WGS sequence"/>
</dbReference>
<accession>A0A8J5N107</accession>
<name>A0A8J5N107_HOMAM</name>
<keyword evidence="1" id="KW-0472">Membrane</keyword>
<evidence type="ECO:0000313" key="2">
    <source>
        <dbReference type="EMBL" id="KAG7170662.1"/>
    </source>
</evidence>
<keyword evidence="1" id="KW-1133">Transmembrane helix</keyword>
<sequence>MKGDESADDEGVEDSCDAVVAVRDVIHGLVVMVVGVVVVERVTFKRFSGHPRVERGSFFGVLLPVTNLPITIHMLNRKASAVVRHLGVDPGSTDAHQEDAAEGALNGTEEAICHLEDGAQLAHYQTHTDGHHTRHGGCQQKTLPDVPHTLDTSATLQALQECVRVYRGRQGTHLRTPPYTDATKRPDIPTRGERITVAVDGIGDQARKVEDSPQHEQPHDEQNAESCPHEIVWKLVKARRFLTETNLWNCGWLRPAMLSTTYIPSTCVDQNVWRTKGLVSMLPNPRICVSMRDRRFLVLLQIEYEGETIIKKTRVLGDNLLKELKSSALVSDGPHNAWTA</sequence>
<evidence type="ECO:0000256" key="1">
    <source>
        <dbReference type="SAM" id="Phobius"/>
    </source>
</evidence>
<evidence type="ECO:0000313" key="3">
    <source>
        <dbReference type="Proteomes" id="UP000747542"/>
    </source>
</evidence>
<reference evidence="2" key="1">
    <citation type="journal article" date="2021" name="Sci. Adv.">
        <title>The American lobster genome reveals insights on longevity, neural, and immune adaptations.</title>
        <authorList>
            <person name="Polinski J.M."/>
            <person name="Zimin A.V."/>
            <person name="Clark K.F."/>
            <person name="Kohn A.B."/>
            <person name="Sadowski N."/>
            <person name="Timp W."/>
            <person name="Ptitsyn A."/>
            <person name="Khanna P."/>
            <person name="Romanova D.Y."/>
            <person name="Williams P."/>
            <person name="Greenwood S.J."/>
            <person name="Moroz L.L."/>
            <person name="Walt D.R."/>
            <person name="Bodnar A.G."/>
        </authorList>
    </citation>
    <scope>NUCLEOTIDE SEQUENCE</scope>
    <source>
        <strain evidence="2">GMGI-L3</strain>
    </source>
</reference>